<keyword evidence="3" id="KW-1185">Reference proteome</keyword>
<organism evidence="2 3">
    <name type="scientific">Chionoecetes opilio</name>
    <name type="common">Atlantic snow crab</name>
    <name type="synonym">Cancer opilio</name>
    <dbReference type="NCBI Taxonomy" id="41210"/>
    <lineage>
        <taxon>Eukaryota</taxon>
        <taxon>Metazoa</taxon>
        <taxon>Ecdysozoa</taxon>
        <taxon>Arthropoda</taxon>
        <taxon>Crustacea</taxon>
        <taxon>Multicrustacea</taxon>
        <taxon>Malacostraca</taxon>
        <taxon>Eumalacostraca</taxon>
        <taxon>Eucarida</taxon>
        <taxon>Decapoda</taxon>
        <taxon>Pleocyemata</taxon>
        <taxon>Brachyura</taxon>
        <taxon>Eubrachyura</taxon>
        <taxon>Majoidea</taxon>
        <taxon>Majidae</taxon>
        <taxon>Chionoecetes</taxon>
    </lineage>
</organism>
<reference evidence="2" key="1">
    <citation type="submission" date="2020-07" db="EMBL/GenBank/DDBJ databases">
        <title>The High-quality genome of the commercially important snow crab, Chionoecetes opilio.</title>
        <authorList>
            <person name="Jeong J.-H."/>
            <person name="Ryu S."/>
        </authorList>
    </citation>
    <scope>NUCLEOTIDE SEQUENCE</scope>
    <source>
        <strain evidence="2">MADBK_172401_WGS</strain>
        <tissue evidence="2">Digestive gland</tissue>
    </source>
</reference>
<gene>
    <name evidence="2" type="ORF">GWK47_036847</name>
</gene>
<dbReference type="EMBL" id="JACEEZ010004614">
    <property type="protein sequence ID" value="KAG0726320.1"/>
    <property type="molecule type" value="Genomic_DNA"/>
</dbReference>
<feature type="compositionally biased region" description="Polar residues" evidence="1">
    <location>
        <begin position="228"/>
        <end position="241"/>
    </location>
</feature>
<feature type="compositionally biased region" description="Pro residues" evidence="1">
    <location>
        <begin position="153"/>
        <end position="167"/>
    </location>
</feature>
<sequence>MTLGIKEHTRPQRHLAIAFIPSNVQYAGGVSSHGTQVSGLKGLQAASGKNKNLFPSCQCFLRNIDEHWGKSAKDLSPGGSGGISGRPRKLRFTARPDAHPDLPEDHPPPTVPPALQQRLTPPPAPPHCSPQQQGLTPPLKPSTSAPPTTAVTDPPPAPPLQLSPLRPPPHKVTLTQPAPPGRVLVPGRTEVLAPREHTPRRPGHHRLAPGGGSSGKFLRGEKVFGSPSPRTTNLSQARPSTHPQPSPLLSQLGPRGFIARAGSGALPPSISSAGPLNFYHPGHQAPDALPYPSWLRPERPSHTLKIISAQCPWSPNEQSET</sequence>
<proteinExistence type="predicted"/>
<feature type="region of interest" description="Disordered" evidence="1">
    <location>
        <begin position="93"/>
        <end position="254"/>
    </location>
</feature>
<dbReference type="AlphaFoldDB" id="A0A8J4YSZ2"/>
<comment type="caution">
    <text evidence="2">The sequence shown here is derived from an EMBL/GenBank/DDBJ whole genome shotgun (WGS) entry which is preliminary data.</text>
</comment>
<accession>A0A8J4YSZ2</accession>
<evidence type="ECO:0000313" key="3">
    <source>
        <dbReference type="Proteomes" id="UP000770661"/>
    </source>
</evidence>
<feature type="compositionally biased region" description="Basic and acidic residues" evidence="1">
    <location>
        <begin position="94"/>
        <end position="107"/>
    </location>
</feature>
<protein>
    <submittedName>
        <fullName evidence="2">Uncharacterized protein</fullName>
    </submittedName>
</protein>
<evidence type="ECO:0000256" key="1">
    <source>
        <dbReference type="SAM" id="MobiDB-lite"/>
    </source>
</evidence>
<evidence type="ECO:0000313" key="2">
    <source>
        <dbReference type="EMBL" id="KAG0726320.1"/>
    </source>
</evidence>
<feature type="region of interest" description="Disordered" evidence="1">
    <location>
        <begin position="69"/>
        <end position="88"/>
    </location>
</feature>
<name>A0A8J4YSZ2_CHIOP</name>
<dbReference type="Proteomes" id="UP000770661">
    <property type="component" value="Unassembled WGS sequence"/>
</dbReference>
<feature type="compositionally biased region" description="Low complexity" evidence="1">
    <location>
        <begin position="129"/>
        <end position="152"/>
    </location>
</feature>